<dbReference type="EMBL" id="BKCJ010009494">
    <property type="protein sequence ID" value="GEU87220.1"/>
    <property type="molecule type" value="Genomic_DNA"/>
</dbReference>
<sequence>MQVAQGVDTQSKVPNEQQQKTSATDKGTGDNDEEDDDENDFEEEAGINDDDSDDNDESDDERTESESDVIPDPNKTYEEHNEEEEEYDDDEFNLVEDENIDEEEEDEVTKELYDDVNVNLGNDDTKMINADKVLDAQKTGGPTQSSSVSSDFTSKLLNLDNPSLADNEVASLLFNERVTNLEKYLSEIKQFDQYAQALFSIPAIVDRYIDNKLGEAINKAIQAHNFDCREEAQAEKKEYIELVDLTVMSIIKEEVNTQLPQILPQAISDVATPVIEKNVTKSLEAAVLTRSSS</sequence>
<accession>A0A6L2NMA0</accession>
<feature type="compositionally biased region" description="Acidic residues" evidence="1">
    <location>
        <begin position="80"/>
        <end position="94"/>
    </location>
</feature>
<proteinExistence type="predicted"/>
<feature type="region of interest" description="Disordered" evidence="1">
    <location>
        <begin position="1"/>
        <end position="94"/>
    </location>
</feature>
<reference evidence="2" key="1">
    <citation type="journal article" date="2019" name="Sci. Rep.">
        <title>Draft genome of Tanacetum cinerariifolium, the natural source of mosquito coil.</title>
        <authorList>
            <person name="Yamashiro T."/>
            <person name="Shiraishi A."/>
            <person name="Satake H."/>
            <person name="Nakayama K."/>
        </authorList>
    </citation>
    <scope>NUCLEOTIDE SEQUENCE</scope>
</reference>
<dbReference type="AlphaFoldDB" id="A0A6L2NMA0"/>
<organism evidence="2">
    <name type="scientific">Tanacetum cinerariifolium</name>
    <name type="common">Dalmatian daisy</name>
    <name type="synonym">Chrysanthemum cinerariifolium</name>
    <dbReference type="NCBI Taxonomy" id="118510"/>
    <lineage>
        <taxon>Eukaryota</taxon>
        <taxon>Viridiplantae</taxon>
        <taxon>Streptophyta</taxon>
        <taxon>Embryophyta</taxon>
        <taxon>Tracheophyta</taxon>
        <taxon>Spermatophyta</taxon>
        <taxon>Magnoliopsida</taxon>
        <taxon>eudicotyledons</taxon>
        <taxon>Gunneridae</taxon>
        <taxon>Pentapetalae</taxon>
        <taxon>asterids</taxon>
        <taxon>campanulids</taxon>
        <taxon>Asterales</taxon>
        <taxon>Asteraceae</taxon>
        <taxon>Asteroideae</taxon>
        <taxon>Anthemideae</taxon>
        <taxon>Anthemidinae</taxon>
        <taxon>Tanacetum</taxon>
    </lineage>
</organism>
<gene>
    <name evidence="2" type="ORF">Tci_059198</name>
</gene>
<protein>
    <submittedName>
        <fullName evidence="2">Uncharacterized protein</fullName>
    </submittedName>
</protein>
<name>A0A6L2NMA0_TANCI</name>
<evidence type="ECO:0000256" key="1">
    <source>
        <dbReference type="SAM" id="MobiDB-lite"/>
    </source>
</evidence>
<feature type="compositionally biased region" description="Acidic residues" evidence="1">
    <location>
        <begin position="30"/>
        <end position="69"/>
    </location>
</feature>
<evidence type="ECO:0000313" key="2">
    <source>
        <dbReference type="EMBL" id="GEU87220.1"/>
    </source>
</evidence>
<feature type="compositionally biased region" description="Polar residues" evidence="1">
    <location>
        <begin position="7"/>
        <end position="25"/>
    </location>
</feature>
<comment type="caution">
    <text evidence="2">The sequence shown here is derived from an EMBL/GenBank/DDBJ whole genome shotgun (WGS) entry which is preliminary data.</text>
</comment>